<feature type="compositionally biased region" description="Polar residues" evidence="1">
    <location>
        <begin position="48"/>
        <end position="57"/>
    </location>
</feature>
<sequence length="157" mass="17458">MHLQTCGAFSAEHAKLSCLLSKGHSNEQIRAFITKSLHGELTVLPRNGSPSTTMIQSNHRRSLLQPKTTPASGTNDSPSVRKFGRRSEPQLYQLQWRTPPHLVSSESHTAVMEFDAIREGHGEVKLLREAGAHFAKGETEDTGWSWLRAVKNGDMRS</sequence>
<evidence type="ECO:0000313" key="3">
    <source>
        <dbReference type="Proteomes" id="UP000268093"/>
    </source>
</evidence>
<feature type="region of interest" description="Disordered" evidence="1">
    <location>
        <begin position="47"/>
        <end position="91"/>
    </location>
</feature>
<organism evidence="2 3">
    <name type="scientific">Jimgerdemannia flammicorona</name>
    <dbReference type="NCBI Taxonomy" id="994334"/>
    <lineage>
        <taxon>Eukaryota</taxon>
        <taxon>Fungi</taxon>
        <taxon>Fungi incertae sedis</taxon>
        <taxon>Mucoromycota</taxon>
        <taxon>Mucoromycotina</taxon>
        <taxon>Endogonomycetes</taxon>
        <taxon>Endogonales</taxon>
        <taxon>Endogonaceae</taxon>
        <taxon>Jimgerdemannia</taxon>
    </lineage>
</organism>
<name>A0A433DK69_9FUNG</name>
<accession>A0A433DK69</accession>
<gene>
    <name evidence="2" type="ORF">BC936DRAFT_149133</name>
</gene>
<proteinExistence type="predicted"/>
<evidence type="ECO:0000313" key="2">
    <source>
        <dbReference type="EMBL" id="RUP51263.1"/>
    </source>
</evidence>
<feature type="compositionally biased region" description="Polar residues" evidence="1">
    <location>
        <begin position="65"/>
        <end position="78"/>
    </location>
</feature>
<protein>
    <submittedName>
        <fullName evidence="2">Uncharacterized protein</fullName>
    </submittedName>
</protein>
<dbReference type="EMBL" id="RBNI01000850">
    <property type="protein sequence ID" value="RUP51263.1"/>
    <property type="molecule type" value="Genomic_DNA"/>
</dbReference>
<reference evidence="2 3" key="1">
    <citation type="journal article" date="2018" name="New Phytol.">
        <title>Phylogenomics of Endogonaceae and evolution of mycorrhizas within Mucoromycota.</title>
        <authorList>
            <person name="Chang Y."/>
            <person name="Desiro A."/>
            <person name="Na H."/>
            <person name="Sandor L."/>
            <person name="Lipzen A."/>
            <person name="Clum A."/>
            <person name="Barry K."/>
            <person name="Grigoriev I.V."/>
            <person name="Martin F.M."/>
            <person name="Stajich J.E."/>
            <person name="Smith M.E."/>
            <person name="Bonito G."/>
            <person name="Spatafora J.W."/>
        </authorList>
    </citation>
    <scope>NUCLEOTIDE SEQUENCE [LARGE SCALE GENOMIC DNA]</scope>
    <source>
        <strain evidence="2 3">GMNB39</strain>
    </source>
</reference>
<evidence type="ECO:0000256" key="1">
    <source>
        <dbReference type="SAM" id="MobiDB-lite"/>
    </source>
</evidence>
<dbReference type="Proteomes" id="UP000268093">
    <property type="component" value="Unassembled WGS sequence"/>
</dbReference>
<comment type="caution">
    <text evidence="2">The sequence shown here is derived from an EMBL/GenBank/DDBJ whole genome shotgun (WGS) entry which is preliminary data.</text>
</comment>
<dbReference type="AlphaFoldDB" id="A0A433DK69"/>
<keyword evidence="3" id="KW-1185">Reference proteome</keyword>